<organism evidence="3">
    <name type="scientific">Acromyrmex echinatior</name>
    <name type="common">Panamanian leafcutter ant</name>
    <name type="synonym">Acromyrmex octospinosus echinatior</name>
    <dbReference type="NCBI Taxonomy" id="103372"/>
    <lineage>
        <taxon>Eukaryota</taxon>
        <taxon>Metazoa</taxon>
        <taxon>Ecdysozoa</taxon>
        <taxon>Arthropoda</taxon>
        <taxon>Hexapoda</taxon>
        <taxon>Insecta</taxon>
        <taxon>Pterygota</taxon>
        <taxon>Neoptera</taxon>
        <taxon>Endopterygota</taxon>
        <taxon>Hymenoptera</taxon>
        <taxon>Apocrita</taxon>
        <taxon>Aculeata</taxon>
        <taxon>Formicoidea</taxon>
        <taxon>Formicidae</taxon>
        <taxon>Myrmicinae</taxon>
        <taxon>Acromyrmex</taxon>
    </lineage>
</organism>
<feature type="compositionally biased region" description="Basic and acidic residues" evidence="1">
    <location>
        <begin position="205"/>
        <end position="215"/>
    </location>
</feature>
<feature type="region of interest" description="Disordered" evidence="1">
    <location>
        <begin position="205"/>
        <end position="228"/>
    </location>
</feature>
<dbReference type="InParanoid" id="F4X0T5"/>
<evidence type="ECO:0000256" key="1">
    <source>
        <dbReference type="SAM" id="MobiDB-lite"/>
    </source>
</evidence>
<gene>
    <name evidence="2" type="ORF">G5I_11883</name>
</gene>
<sequence>MRGLIPAVPRPEAAVDACKRDGRTWGANSALYGLPRRGMLPAHNDASALASVSLCRWVFLEVWLTYATLAEQLTRCSRGGVPSEVGYRVGSSLAMRVTPHVWACWPPQRLWRGRRFRDSNRPWDATPQVALPAAMPLRSESRKPPSREPEACTLSRPVMSLGRTRPAGGAAAGSGIKQKLNEQFFYIVRAKGLSCVGLDEEEKEAEGARAGRDCDPASESPTKGEENVNMEVKTKEASIFMKVEWGHRSLYTPRSSQRRKRTKSFVLSDGERPGLSKKSTSGRRGRPPLNPSQEDQLMKEKRESERESARAKRLLKNTVFIAEPTRSPSSKKNEKRLNDIENLSMEFAQQPPGIVSQAYEAIESIVKFIKKFKNIKSDIVDHLWTPRAGPMYCSASCPTFTVLGCKMCIYAVLAGLLYETPAWKTEARISAQIQHAAPGPETFCSQSEMKEAEIPDTWGPPCSIKRVSPVTSSLITLGVGVGARTGTRSLTLHSHNIQKGRCPLLACRAETLANERRRPCHGTCRSTGFEASQKNAASVPEAP</sequence>
<protein>
    <submittedName>
        <fullName evidence="2">Uncharacterized protein</fullName>
    </submittedName>
</protein>
<accession>F4X0T5</accession>
<evidence type="ECO:0000313" key="2">
    <source>
        <dbReference type="EMBL" id="EGI59938.1"/>
    </source>
</evidence>
<reference evidence="2" key="1">
    <citation type="submission" date="2011-02" db="EMBL/GenBank/DDBJ databases">
        <title>The genome of the leaf-cutting ant Acromyrmex echinatior suggests key adaptations to social evolution and fungus farming.</title>
        <authorList>
            <person name="Nygaard S."/>
            <person name="Zhang G."/>
        </authorList>
    </citation>
    <scope>NUCLEOTIDE SEQUENCE</scope>
</reference>
<dbReference type="AlphaFoldDB" id="F4X0T5"/>
<evidence type="ECO:0000313" key="3">
    <source>
        <dbReference type="Proteomes" id="UP000007755"/>
    </source>
</evidence>
<feature type="region of interest" description="Disordered" evidence="1">
    <location>
        <begin position="252"/>
        <end position="310"/>
    </location>
</feature>
<dbReference type="EMBL" id="GL888501">
    <property type="protein sequence ID" value="EGI59938.1"/>
    <property type="molecule type" value="Genomic_DNA"/>
</dbReference>
<feature type="compositionally biased region" description="Basic and acidic residues" evidence="1">
    <location>
        <begin position="296"/>
        <end position="310"/>
    </location>
</feature>
<dbReference type="Proteomes" id="UP000007755">
    <property type="component" value="Unassembled WGS sequence"/>
</dbReference>
<name>F4X0T5_ACREC</name>
<keyword evidence="3" id="KW-1185">Reference proteome</keyword>
<proteinExistence type="predicted"/>